<keyword evidence="6 10" id="KW-0067">ATP-binding</keyword>
<dbReference type="InterPro" id="IPR010339">
    <property type="entry name" value="TIP49_P-loop"/>
</dbReference>
<comment type="catalytic activity">
    <reaction evidence="9 10">
        <text>ATP + H2O = ADP + phosphate + H(+)</text>
        <dbReference type="Rhea" id="RHEA:13065"/>
        <dbReference type="ChEBI" id="CHEBI:15377"/>
        <dbReference type="ChEBI" id="CHEBI:15378"/>
        <dbReference type="ChEBI" id="CHEBI:30616"/>
        <dbReference type="ChEBI" id="CHEBI:43474"/>
        <dbReference type="ChEBI" id="CHEBI:456216"/>
        <dbReference type="EC" id="3.6.4.12"/>
    </reaction>
</comment>
<dbReference type="Gene3D" id="2.40.50.360">
    <property type="entry name" value="RuvB-like helicase, domain II"/>
    <property type="match status" value="1"/>
</dbReference>
<keyword evidence="7 10" id="KW-0156">Chromatin regulator</keyword>
<dbReference type="InterPro" id="IPR041048">
    <property type="entry name" value="RuvB-like_C"/>
</dbReference>
<dbReference type="GO" id="GO:0016887">
    <property type="term" value="F:ATP hydrolysis activity"/>
    <property type="evidence" value="ECO:0007669"/>
    <property type="project" value="RHEA"/>
</dbReference>
<reference evidence="12 13" key="1">
    <citation type="submission" date="2016-10" db="EMBL/GenBank/DDBJ databases">
        <title>The genome of Paramicrosporidium saccamoebae is the missing link in understanding Cryptomycota and Microsporidia evolution.</title>
        <authorList>
            <person name="Quandt C.A."/>
            <person name="Beaudet D."/>
            <person name="Corsaro D."/>
            <person name="Michel R."/>
            <person name="Corradi N."/>
            <person name="James T."/>
        </authorList>
    </citation>
    <scope>NUCLEOTIDE SEQUENCE [LARGE SCALE GENOMIC DNA]</scope>
    <source>
        <strain evidence="12 13">KSL3</strain>
    </source>
</reference>
<sequence>MAESAVKIQDTSASFVEKRVATHSHIRGLGLRDDGTATVDCGFIGQTSAREAAGLIVDLVKSRKMAGRAVLLAGEPGTGKTAIALAISQELGAKVPFRPMVGSEVFSAEVKKTEVLEENFRRAIGLRIKEIKEVFEGEVVDVTPHEVEHSGPQGKSIASVAVTLRTAKGSKTLKLDPSIYESLLKAKVTTGDVIYVEANSGTVKRLGRSDNFKQEYDLEADEFVPVPKGEVHKKREVVQDVTLHDLDMANARPQGGQDVLSLVGQMMKPRKTEVTDKLRREINKIVNRYIEQGTAELVPGVLFIDEAHILDMECFTFLNRAIESSLAPIVVLATNRGMSLIRGTDDIVAPHGIPRELLDRLLIIRTTPYGVDDMRKIIMIRARAEGLLVGEETLQVLAEVAKGSSLRYAIQLLTPASISAAAHGRDRIMPEDVNETSTLFLDTKRSAKLLLD</sequence>
<comment type="subcellular location">
    <subcellularLocation>
        <location evidence="1 10">Nucleus</location>
    </subcellularLocation>
</comment>
<organism evidence="12 13">
    <name type="scientific">Paramicrosporidium saccamoebae</name>
    <dbReference type="NCBI Taxonomy" id="1246581"/>
    <lineage>
        <taxon>Eukaryota</taxon>
        <taxon>Fungi</taxon>
        <taxon>Fungi incertae sedis</taxon>
        <taxon>Cryptomycota</taxon>
        <taxon>Cryptomycota incertae sedis</taxon>
        <taxon>Paramicrosporidium</taxon>
    </lineage>
</organism>
<dbReference type="SMART" id="SM00382">
    <property type="entry name" value="AAA"/>
    <property type="match status" value="1"/>
</dbReference>
<protein>
    <recommendedName>
        <fullName evidence="10">RuvB-like helicase</fullName>
        <ecNumber evidence="10">3.6.4.12</ecNumber>
    </recommendedName>
</protein>
<evidence type="ECO:0000256" key="3">
    <source>
        <dbReference type="ARBA" id="ARBA00022741"/>
    </source>
</evidence>
<comment type="function">
    <text evidence="10">DNA helicase participates in several chromatin remodeling complexes, including the SWR1 and the INO80 complexes.</text>
</comment>
<evidence type="ECO:0000256" key="7">
    <source>
        <dbReference type="ARBA" id="ARBA00022853"/>
    </source>
</evidence>
<dbReference type="InterPro" id="IPR042487">
    <property type="entry name" value="RuvBL1/2_DNA/RNA_bd_dom"/>
</dbReference>
<dbReference type="EMBL" id="MTSL01000149">
    <property type="protein sequence ID" value="PJF18008.1"/>
    <property type="molecule type" value="Genomic_DNA"/>
</dbReference>
<keyword evidence="4 10" id="KW-0378">Hydrolase</keyword>
<dbReference type="GO" id="GO:0005634">
    <property type="term" value="C:nucleus"/>
    <property type="evidence" value="ECO:0007669"/>
    <property type="project" value="UniProtKB-SubCell"/>
</dbReference>
<evidence type="ECO:0000313" key="13">
    <source>
        <dbReference type="Proteomes" id="UP000240830"/>
    </source>
</evidence>
<dbReference type="InterPro" id="IPR027417">
    <property type="entry name" value="P-loop_NTPase"/>
</dbReference>
<dbReference type="STRING" id="1246581.A0A2H9TJU7"/>
<dbReference type="Pfam" id="PF17856">
    <property type="entry name" value="TIP49_C"/>
    <property type="match status" value="1"/>
</dbReference>
<dbReference type="EC" id="3.6.4.12" evidence="10"/>
<dbReference type="Gene3D" id="1.10.8.60">
    <property type="match status" value="1"/>
</dbReference>
<evidence type="ECO:0000256" key="2">
    <source>
        <dbReference type="ARBA" id="ARBA00007519"/>
    </source>
</evidence>
<dbReference type="GO" id="GO:0003678">
    <property type="term" value="F:DNA helicase activity"/>
    <property type="evidence" value="ECO:0007669"/>
    <property type="project" value="UniProtKB-EC"/>
</dbReference>
<keyword evidence="10" id="KW-0227">DNA damage</keyword>
<dbReference type="InterPro" id="IPR003593">
    <property type="entry name" value="AAA+_ATPase"/>
</dbReference>
<evidence type="ECO:0000256" key="6">
    <source>
        <dbReference type="ARBA" id="ARBA00022840"/>
    </source>
</evidence>
<dbReference type="OrthoDB" id="10060499at2759"/>
<keyword evidence="8 10" id="KW-0539">Nucleus</keyword>
<evidence type="ECO:0000259" key="11">
    <source>
        <dbReference type="SMART" id="SM00382"/>
    </source>
</evidence>
<dbReference type="GO" id="GO:0005524">
    <property type="term" value="F:ATP binding"/>
    <property type="evidence" value="ECO:0007669"/>
    <property type="project" value="UniProtKB-KW"/>
</dbReference>
<dbReference type="InterPro" id="IPR027238">
    <property type="entry name" value="RuvB-like"/>
</dbReference>
<evidence type="ECO:0000256" key="10">
    <source>
        <dbReference type="RuleBase" id="RU363048"/>
    </source>
</evidence>
<dbReference type="SUPFAM" id="SSF52540">
    <property type="entry name" value="P-loop containing nucleoside triphosphate hydrolases"/>
    <property type="match status" value="1"/>
</dbReference>
<proteinExistence type="inferred from homology"/>
<dbReference type="Proteomes" id="UP000240830">
    <property type="component" value="Unassembled WGS sequence"/>
</dbReference>
<evidence type="ECO:0000256" key="4">
    <source>
        <dbReference type="ARBA" id="ARBA00022801"/>
    </source>
</evidence>
<dbReference type="GO" id="GO:0006325">
    <property type="term" value="P:chromatin organization"/>
    <property type="evidence" value="ECO:0007669"/>
    <property type="project" value="UniProtKB-KW"/>
</dbReference>
<comment type="similarity">
    <text evidence="2 10">Belongs to the RuvB family.</text>
</comment>
<keyword evidence="10" id="KW-0805">Transcription regulation</keyword>
<dbReference type="GO" id="GO:0006281">
    <property type="term" value="P:DNA repair"/>
    <property type="evidence" value="ECO:0007669"/>
    <property type="project" value="UniProtKB-KW"/>
</dbReference>
<name>A0A2H9TJU7_9FUNG</name>
<keyword evidence="10" id="KW-0804">Transcription</keyword>
<dbReference type="PANTHER" id="PTHR11093">
    <property type="entry name" value="RUVB-RELATED REPTIN AND PONTIN"/>
    <property type="match status" value="1"/>
</dbReference>
<evidence type="ECO:0000313" key="12">
    <source>
        <dbReference type="EMBL" id="PJF18008.1"/>
    </source>
</evidence>
<evidence type="ECO:0000256" key="5">
    <source>
        <dbReference type="ARBA" id="ARBA00022806"/>
    </source>
</evidence>
<accession>A0A2H9TJU7</accession>
<keyword evidence="3 10" id="KW-0547">Nucleotide-binding</keyword>
<dbReference type="FunFam" id="2.40.50.360:FF:000001">
    <property type="entry name" value="RuvB-like helicase"/>
    <property type="match status" value="1"/>
</dbReference>
<keyword evidence="13" id="KW-1185">Reference proteome</keyword>
<evidence type="ECO:0000256" key="1">
    <source>
        <dbReference type="ARBA" id="ARBA00004123"/>
    </source>
</evidence>
<keyword evidence="5 10" id="KW-0347">Helicase</keyword>
<evidence type="ECO:0000256" key="8">
    <source>
        <dbReference type="ARBA" id="ARBA00023242"/>
    </source>
</evidence>
<keyword evidence="10" id="KW-0234">DNA repair</keyword>
<dbReference type="AlphaFoldDB" id="A0A2H9TJU7"/>
<gene>
    <name evidence="12" type="ORF">PSACC_02155</name>
</gene>
<evidence type="ECO:0000256" key="9">
    <source>
        <dbReference type="ARBA" id="ARBA00047995"/>
    </source>
</evidence>
<dbReference type="Pfam" id="PF06068">
    <property type="entry name" value="TIP49"/>
    <property type="match status" value="1"/>
</dbReference>
<feature type="domain" description="AAA+ ATPase" evidence="11">
    <location>
        <begin position="66"/>
        <end position="354"/>
    </location>
</feature>
<dbReference type="Gene3D" id="3.40.50.300">
    <property type="entry name" value="P-loop containing nucleotide triphosphate hydrolases"/>
    <property type="match status" value="1"/>
</dbReference>
<comment type="caution">
    <text evidence="12">The sequence shown here is derived from an EMBL/GenBank/DDBJ whole genome shotgun (WGS) entry which is preliminary data.</text>
</comment>